<evidence type="ECO:0000313" key="3">
    <source>
        <dbReference type="WBParaSite" id="TCLT_0000680601-mRNA-1"/>
    </source>
</evidence>
<reference evidence="1 2" key="2">
    <citation type="submission" date="2018-11" db="EMBL/GenBank/DDBJ databases">
        <authorList>
            <consortium name="Pathogen Informatics"/>
        </authorList>
    </citation>
    <scope>NUCLEOTIDE SEQUENCE [LARGE SCALE GENOMIC DNA]</scope>
</reference>
<evidence type="ECO:0000313" key="1">
    <source>
        <dbReference type="EMBL" id="VDN04187.1"/>
    </source>
</evidence>
<keyword evidence="2" id="KW-1185">Reference proteome</keyword>
<name>A0A0N5D1R8_THECL</name>
<dbReference type="EMBL" id="UYYF01004446">
    <property type="protein sequence ID" value="VDN04187.1"/>
    <property type="molecule type" value="Genomic_DNA"/>
</dbReference>
<dbReference type="AlphaFoldDB" id="A0A0N5D1R8"/>
<dbReference type="Proteomes" id="UP000276776">
    <property type="component" value="Unassembled WGS sequence"/>
</dbReference>
<proteinExistence type="predicted"/>
<gene>
    <name evidence="1" type="ORF">TCLT_LOCUS6795</name>
</gene>
<organism evidence="3">
    <name type="scientific">Thelazia callipaeda</name>
    <name type="common">Oriental eyeworm</name>
    <name type="synonym">Parasitic nematode</name>
    <dbReference type="NCBI Taxonomy" id="103827"/>
    <lineage>
        <taxon>Eukaryota</taxon>
        <taxon>Metazoa</taxon>
        <taxon>Ecdysozoa</taxon>
        <taxon>Nematoda</taxon>
        <taxon>Chromadorea</taxon>
        <taxon>Rhabditida</taxon>
        <taxon>Spirurina</taxon>
        <taxon>Spiruromorpha</taxon>
        <taxon>Thelazioidea</taxon>
        <taxon>Thelaziidae</taxon>
        <taxon>Thelazia</taxon>
    </lineage>
</organism>
<reference evidence="3" key="1">
    <citation type="submission" date="2017-02" db="UniProtKB">
        <authorList>
            <consortium name="WormBaseParasite"/>
        </authorList>
    </citation>
    <scope>IDENTIFICATION</scope>
</reference>
<accession>A0A0N5D1R8</accession>
<dbReference type="WBParaSite" id="TCLT_0000680601-mRNA-1">
    <property type="protein sequence ID" value="TCLT_0000680601-mRNA-1"/>
    <property type="gene ID" value="TCLT_0000680601"/>
</dbReference>
<evidence type="ECO:0000313" key="2">
    <source>
        <dbReference type="Proteomes" id="UP000276776"/>
    </source>
</evidence>
<protein>
    <submittedName>
        <fullName evidence="3">NADH dehydrogenase [ubiquinone] 1 beta subcomplex subunit 4</fullName>
    </submittedName>
</protein>
<sequence length="69" mass="8153">MNLEYKKYRQFFGNSWQYRTPSYPCYLTIDPIQHLPPTIGANILRKLSFEQRVRFYTALLCPLPLAGLV</sequence>